<keyword evidence="1" id="KW-0812">Transmembrane</keyword>
<sequence>MNSLVRCCRPPSISTTVVRNRVSYYQPSRRWPPRFVRRFFLRYPNAHLWGTLGVCSVALLFPIFPWFYNYATMSREEFMRYRDQYNIVIRERQKFGTSLYFPFFNDNKAVTGVVSPAEDVKKDV</sequence>
<evidence type="ECO:0000256" key="1">
    <source>
        <dbReference type="SAM" id="Phobius"/>
    </source>
</evidence>
<dbReference type="AlphaFoldDB" id="A0A1I7Z2U5"/>
<dbReference type="Proteomes" id="UP000095287">
    <property type="component" value="Unplaced"/>
</dbReference>
<keyword evidence="2" id="KW-1185">Reference proteome</keyword>
<accession>A0A1I7Z2U5</accession>
<dbReference type="WBParaSite" id="L893_g22038.t1">
    <property type="protein sequence ID" value="L893_g22038.t1"/>
    <property type="gene ID" value="L893_g22038"/>
</dbReference>
<feature type="transmembrane region" description="Helical" evidence="1">
    <location>
        <begin position="48"/>
        <end position="71"/>
    </location>
</feature>
<name>A0A1I7Z2U5_9BILA</name>
<keyword evidence="1" id="KW-1133">Transmembrane helix</keyword>
<evidence type="ECO:0000313" key="3">
    <source>
        <dbReference type="WBParaSite" id="L893_g22038.t1"/>
    </source>
</evidence>
<evidence type="ECO:0000313" key="2">
    <source>
        <dbReference type="Proteomes" id="UP000095287"/>
    </source>
</evidence>
<reference evidence="3" key="1">
    <citation type="submission" date="2016-11" db="UniProtKB">
        <authorList>
            <consortium name="WormBaseParasite"/>
        </authorList>
    </citation>
    <scope>IDENTIFICATION</scope>
</reference>
<organism evidence="2 3">
    <name type="scientific">Steinernema glaseri</name>
    <dbReference type="NCBI Taxonomy" id="37863"/>
    <lineage>
        <taxon>Eukaryota</taxon>
        <taxon>Metazoa</taxon>
        <taxon>Ecdysozoa</taxon>
        <taxon>Nematoda</taxon>
        <taxon>Chromadorea</taxon>
        <taxon>Rhabditida</taxon>
        <taxon>Tylenchina</taxon>
        <taxon>Panagrolaimomorpha</taxon>
        <taxon>Strongyloidoidea</taxon>
        <taxon>Steinernematidae</taxon>
        <taxon>Steinernema</taxon>
    </lineage>
</organism>
<keyword evidence="1" id="KW-0472">Membrane</keyword>
<protein>
    <submittedName>
        <fullName evidence="3">NADH-ubiquinone oxidoreductase B15 subunit</fullName>
    </submittedName>
</protein>
<proteinExistence type="predicted"/>